<organism evidence="1">
    <name type="scientific">Arundo donax</name>
    <name type="common">Giant reed</name>
    <name type="synonym">Donax arundinaceus</name>
    <dbReference type="NCBI Taxonomy" id="35708"/>
    <lineage>
        <taxon>Eukaryota</taxon>
        <taxon>Viridiplantae</taxon>
        <taxon>Streptophyta</taxon>
        <taxon>Embryophyta</taxon>
        <taxon>Tracheophyta</taxon>
        <taxon>Spermatophyta</taxon>
        <taxon>Magnoliopsida</taxon>
        <taxon>Liliopsida</taxon>
        <taxon>Poales</taxon>
        <taxon>Poaceae</taxon>
        <taxon>PACMAD clade</taxon>
        <taxon>Arundinoideae</taxon>
        <taxon>Arundineae</taxon>
        <taxon>Arundo</taxon>
    </lineage>
</organism>
<name>A0A0A9EH41_ARUDO</name>
<protein>
    <submittedName>
        <fullName evidence="1">APRL3</fullName>
    </submittedName>
</protein>
<proteinExistence type="predicted"/>
<dbReference type="EMBL" id="GBRH01198489">
    <property type="protein sequence ID" value="JAD99406.1"/>
    <property type="molecule type" value="Transcribed_RNA"/>
</dbReference>
<dbReference type="AlphaFoldDB" id="A0A0A9EH41"/>
<accession>A0A0A9EH41</accession>
<reference evidence="1" key="2">
    <citation type="journal article" date="2015" name="Data Brief">
        <title>Shoot transcriptome of the giant reed, Arundo donax.</title>
        <authorList>
            <person name="Barrero R.A."/>
            <person name="Guerrero F.D."/>
            <person name="Moolhuijzen P."/>
            <person name="Goolsby J.A."/>
            <person name="Tidwell J."/>
            <person name="Bellgard S.E."/>
            <person name="Bellgard M.I."/>
        </authorList>
    </citation>
    <scope>NUCLEOTIDE SEQUENCE</scope>
    <source>
        <tissue evidence="1">Shoot tissue taken approximately 20 cm above the soil surface</tissue>
    </source>
</reference>
<evidence type="ECO:0000313" key="1">
    <source>
        <dbReference type="EMBL" id="JAD99406.1"/>
    </source>
</evidence>
<sequence>MQNAEYLGTRKPMSQNSVCILARTGTMMHRKVQQYSHLCSCEED</sequence>
<reference evidence="1" key="1">
    <citation type="submission" date="2014-09" db="EMBL/GenBank/DDBJ databases">
        <authorList>
            <person name="Magalhaes I.L.F."/>
            <person name="Oliveira U."/>
            <person name="Santos F.R."/>
            <person name="Vidigal T.H.D.A."/>
            <person name="Brescovit A.D."/>
            <person name="Santos A.J."/>
        </authorList>
    </citation>
    <scope>NUCLEOTIDE SEQUENCE</scope>
    <source>
        <tissue evidence="1">Shoot tissue taken approximately 20 cm above the soil surface</tissue>
    </source>
</reference>